<dbReference type="OrthoDB" id="5987097at2759"/>
<keyword evidence="2" id="KW-1185">Reference proteome</keyword>
<sequence>MTSNGIVVGKTEFVFAKNDSGSFFFDTVNVNSNETKEKDSGIGSTFGTLDVPAGAVEDEVKFQVYSLGEKEIKNGTDDNTTVVDPEVVKPPKHFKLGNYSFQIKAYEPENNTLQDKYHFKKPITISLFYDVDQMLKGNKKTVSGEVTNEDIDPVLLLWDTKNQTWFDAAKTCPEPWTFVDHAAKLLKVKVCHLTQFALFWTFKAENGIIEFNKETNGSSTRGPPHAIFEEDNSIIYHPERYGNEMIFDVVRRKGSTGTINVTWIASGQSNMKIPFTVSPTSGELMFIEGQWNSSIRLKFGTMPSEMSETILNVKFLNLSGGAMLGNVTCLKVVFPAKVKKTEDSKVILKIIIPVCVFGALVIVGIIAACIFVRKRRSSKHEQPPFGRLDNLTYGQVVSRIDGVQQLPEETAETSFTQGQINPGQDPPH</sequence>
<evidence type="ECO:0000313" key="2">
    <source>
        <dbReference type="Proteomes" id="UP001152795"/>
    </source>
</evidence>
<dbReference type="SUPFAM" id="SSF141072">
    <property type="entry name" value="CalX-like"/>
    <property type="match status" value="1"/>
</dbReference>
<name>A0A7D9JA17_PARCT</name>
<dbReference type="Proteomes" id="UP001152795">
    <property type="component" value="Unassembled WGS sequence"/>
</dbReference>
<proteinExistence type="predicted"/>
<reference evidence="1" key="1">
    <citation type="submission" date="2020-04" db="EMBL/GenBank/DDBJ databases">
        <authorList>
            <person name="Alioto T."/>
            <person name="Alioto T."/>
            <person name="Gomez Garrido J."/>
        </authorList>
    </citation>
    <scope>NUCLEOTIDE SEQUENCE</scope>
    <source>
        <strain evidence="1">A484AB</strain>
    </source>
</reference>
<dbReference type="EMBL" id="CACRXK020013347">
    <property type="protein sequence ID" value="CAB4024991.1"/>
    <property type="molecule type" value="Genomic_DNA"/>
</dbReference>
<accession>A0A7D9JA17</accession>
<dbReference type="InterPro" id="IPR038081">
    <property type="entry name" value="CalX-like_sf"/>
</dbReference>
<organism evidence="1 2">
    <name type="scientific">Paramuricea clavata</name>
    <name type="common">Red gorgonian</name>
    <name type="synonym">Violescent sea-whip</name>
    <dbReference type="NCBI Taxonomy" id="317549"/>
    <lineage>
        <taxon>Eukaryota</taxon>
        <taxon>Metazoa</taxon>
        <taxon>Cnidaria</taxon>
        <taxon>Anthozoa</taxon>
        <taxon>Octocorallia</taxon>
        <taxon>Malacalcyonacea</taxon>
        <taxon>Plexauridae</taxon>
        <taxon>Paramuricea</taxon>
    </lineage>
</organism>
<gene>
    <name evidence="1" type="ORF">PACLA_8A071415</name>
</gene>
<comment type="caution">
    <text evidence="1">The sequence shown here is derived from an EMBL/GenBank/DDBJ whole genome shotgun (WGS) entry which is preliminary data.</text>
</comment>
<dbReference type="AlphaFoldDB" id="A0A7D9JA17"/>
<protein>
    <submittedName>
        <fullName evidence="1">Uncharacterized protein</fullName>
    </submittedName>
</protein>
<evidence type="ECO:0000313" key="1">
    <source>
        <dbReference type="EMBL" id="CAB4024991.1"/>
    </source>
</evidence>